<protein>
    <recommendedName>
        <fullName evidence="3">Squalene cyclase C-terminal domain-containing protein</fullName>
    </recommendedName>
</protein>
<gene>
    <name evidence="1" type="ORF">EI684_13020</name>
</gene>
<organism evidence="1 2">
    <name type="scientific">Candidatus Viridilinea halotolerans</name>
    <dbReference type="NCBI Taxonomy" id="2491704"/>
    <lineage>
        <taxon>Bacteria</taxon>
        <taxon>Bacillati</taxon>
        <taxon>Chloroflexota</taxon>
        <taxon>Chloroflexia</taxon>
        <taxon>Chloroflexales</taxon>
        <taxon>Chloroflexineae</taxon>
        <taxon>Oscillochloridaceae</taxon>
        <taxon>Candidatus Viridilinea</taxon>
    </lineage>
</organism>
<dbReference type="CDD" id="cd00688">
    <property type="entry name" value="ISOPREN_C2_like"/>
    <property type="match status" value="1"/>
</dbReference>
<evidence type="ECO:0008006" key="3">
    <source>
        <dbReference type="Google" id="ProtNLM"/>
    </source>
</evidence>
<comment type="caution">
    <text evidence="1">The sequence shown here is derived from an EMBL/GenBank/DDBJ whole genome shotgun (WGS) entry which is preliminary data.</text>
</comment>
<proteinExistence type="predicted"/>
<dbReference type="Proteomes" id="UP000280307">
    <property type="component" value="Unassembled WGS sequence"/>
</dbReference>
<evidence type="ECO:0000313" key="1">
    <source>
        <dbReference type="EMBL" id="RRR70639.1"/>
    </source>
</evidence>
<dbReference type="AlphaFoldDB" id="A0A426TXS9"/>
<dbReference type="SUPFAM" id="SSF48239">
    <property type="entry name" value="Terpenoid cyclases/Protein prenyltransferases"/>
    <property type="match status" value="2"/>
</dbReference>
<dbReference type="InterPro" id="IPR008930">
    <property type="entry name" value="Terpenoid_cyclase/PrenylTrfase"/>
</dbReference>
<dbReference type="Gene3D" id="1.50.10.20">
    <property type="match status" value="3"/>
</dbReference>
<name>A0A426TXS9_9CHLR</name>
<dbReference type="EMBL" id="RSAS01000506">
    <property type="protein sequence ID" value="RRR70639.1"/>
    <property type="molecule type" value="Genomic_DNA"/>
</dbReference>
<reference evidence="1 2" key="1">
    <citation type="submission" date="2018-12" db="EMBL/GenBank/DDBJ databases">
        <title>Genome Sequence of Candidatus Viridilinea halotolerans isolated from saline sulfide-rich spring.</title>
        <authorList>
            <person name="Grouzdev D.S."/>
            <person name="Burganskaya E.I."/>
            <person name="Krutkina M.S."/>
            <person name="Sukhacheva M.V."/>
            <person name="Gorlenko V.M."/>
        </authorList>
    </citation>
    <scope>NUCLEOTIDE SEQUENCE [LARGE SCALE GENOMIC DNA]</scope>
    <source>
        <strain evidence="1">Chok-6</strain>
    </source>
</reference>
<accession>A0A426TXS9</accession>
<evidence type="ECO:0000313" key="2">
    <source>
        <dbReference type="Proteomes" id="UP000280307"/>
    </source>
</evidence>
<feature type="non-terminal residue" evidence="1">
    <location>
        <position position="439"/>
    </location>
</feature>
<sequence length="439" mass="45535">MRSWGFFVGATPIDLHLQSKEHLTMSTHHVPLRLLSGLLLAMLTLSLWFAPVAAHQATPAANAPLATTFPFYQDAAIAKAIAYLRTQQLADGGIDAFGFGAADMGGTARLVLALNAVGYPVTNFTHSAGKAPLDFLATGLRDYIFANGLIEDAKLLPGRTGLVLAAVAAGDADPHAFGGHDLVERLNSSYHAATGTYSTTATAQFASGSANPVNQSLAIIGLVAAGQPIPAQATTWLTTQQMANGSWGNSVDTTGYAIVALLGSGNVLPTAAPIQQALAFLDARQNLRTALWGDAEGSEPANSTGWSINALATAGYTPIETTWATSGTNPRTALLGLQQANGAIGGGYVNAFSTIEALYGLTDQPIFMTPLVRGQRTLAYLKARQNDDGGWPSLGAASDAGATLDNLFAFVAAGYQPNAIKSATNQTPLAFLATQALTY</sequence>